<keyword evidence="8" id="KW-0812">Transmembrane</keyword>
<name>A0A2T7BC42_9BACT</name>
<evidence type="ECO:0000256" key="3">
    <source>
        <dbReference type="ARBA" id="ARBA00022553"/>
    </source>
</evidence>
<dbReference type="Gene3D" id="6.10.340.10">
    <property type="match status" value="1"/>
</dbReference>
<dbReference type="SUPFAM" id="SSF47384">
    <property type="entry name" value="Homodimeric domain of signal transducing histidine kinase"/>
    <property type="match status" value="1"/>
</dbReference>
<organism evidence="10 11">
    <name type="scientific">Chitinophaga parva</name>
    <dbReference type="NCBI Taxonomy" id="2169414"/>
    <lineage>
        <taxon>Bacteria</taxon>
        <taxon>Pseudomonadati</taxon>
        <taxon>Bacteroidota</taxon>
        <taxon>Chitinophagia</taxon>
        <taxon>Chitinophagales</taxon>
        <taxon>Chitinophagaceae</taxon>
        <taxon>Chitinophaga</taxon>
    </lineage>
</organism>
<comment type="catalytic activity">
    <reaction evidence="1">
        <text>ATP + protein L-histidine = ADP + protein N-phospho-L-histidine.</text>
        <dbReference type="EC" id="2.7.13.3"/>
    </reaction>
</comment>
<keyword evidence="8" id="KW-1133">Transmembrane helix</keyword>
<sequence>MKNFFRDISLRKRLFLSYFSILLINFVIIFCCINVYDKRDRILRVYVKLESVTLKTLQSVAAEQNFLLNDIANEQFYKTGKSSYLIQRKALVTSIYTDIRAIRASHSNDHLTPEVDTIMAYIAVHEKLFNDVLDSLRVRGFLEYGVEGKMRQYAHELESMDQLRSTSILQLRRREKDFLLRKDSIYVGLFDSTASSILNSVDKKSKEAAVLQQYIAYFKRLVQMEYNIGINNETGLRKRLQDESQLAQTLAEKTIQGLRNQYDKELEQLKASFIILVLLAVCFGIVLCAVFAHQITKPIITLDESVKHVINSDFKTLHLPPSDPTRNDEIATLYHNLGLMATKIDHDFMQLEQNNLQLQDANERLRINETNLQNANELKDKFLSIISHDMRGPLVNIVGFMQLFQENTESFSMEELITVSGNLSRNVKQVVDMLDSLLLWSRSQSGEMKPDFRMIDASEVIKSTITVLSQSAGAKNITIYHELEPAMVQADENMLAFIVRNLLSNAIKFSRRHGNISISVHATDQQQCISITDEGVGMDEATLSKLFIKDQNISTAGTEKEKGIGLGLLLCNDFVKNNGGCIKVSSKKDKGTTVQVCLPAARV</sequence>
<dbReference type="InterPro" id="IPR050736">
    <property type="entry name" value="Sensor_HK_Regulatory"/>
</dbReference>
<dbReference type="OrthoDB" id="9810447at2"/>
<evidence type="ECO:0000256" key="1">
    <source>
        <dbReference type="ARBA" id="ARBA00000085"/>
    </source>
</evidence>
<dbReference type="Gene3D" id="1.10.287.130">
    <property type="match status" value="1"/>
</dbReference>
<evidence type="ECO:0000256" key="5">
    <source>
        <dbReference type="ARBA" id="ARBA00022777"/>
    </source>
</evidence>
<dbReference type="GO" id="GO:0000155">
    <property type="term" value="F:phosphorelay sensor kinase activity"/>
    <property type="evidence" value="ECO:0007669"/>
    <property type="project" value="InterPro"/>
</dbReference>
<dbReference type="Pfam" id="PF00512">
    <property type="entry name" value="HisKA"/>
    <property type="match status" value="1"/>
</dbReference>
<dbReference type="Gene3D" id="3.30.565.10">
    <property type="entry name" value="Histidine kinase-like ATPase, C-terminal domain"/>
    <property type="match status" value="1"/>
</dbReference>
<keyword evidence="3" id="KW-0597">Phosphoprotein</keyword>
<feature type="coiled-coil region" evidence="7">
    <location>
        <begin position="348"/>
        <end position="378"/>
    </location>
</feature>
<evidence type="ECO:0000256" key="7">
    <source>
        <dbReference type="SAM" id="Coils"/>
    </source>
</evidence>
<dbReference type="PANTHER" id="PTHR43711:SF26">
    <property type="entry name" value="SENSOR HISTIDINE KINASE RCSC"/>
    <property type="match status" value="1"/>
</dbReference>
<dbReference type="SMART" id="SM00387">
    <property type="entry name" value="HATPase_c"/>
    <property type="match status" value="1"/>
</dbReference>
<dbReference type="SUPFAM" id="SSF55874">
    <property type="entry name" value="ATPase domain of HSP90 chaperone/DNA topoisomerase II/histidine kinase"/>
    <property type="match status" value="1"/>
</dbReference>
<comment type="caution">
    <text evidence="10">The sequence shown here is derived from an EMBL/GenBank/DDBJ whole genome shotgun (WGS) entry which is preliminary data.</text>
</comment>
<proteinExistence type="predicted"/>
<dbReference type="PRINTS" id="PR00344">
    <property type="entry name" value="BCTRLSENSOR"/>
</dbReference>
<protein>
    <recommendedName>
        <fullName evidence="2">histidine kinase</fullName>
        <ecNumber evidence="2">2.7.13.3</ecNumber>
    </recommendedName>
</protein>
<feature type="transmembrane region" description="Helical" evidence="8">
    <location>
        <begin position="15"/>
        <end position="36"/>
    </location>
</feature>
<dbReference type="Pfam" id="PF02518">
    <property type="entry name" value="HATPase_c"/>
    <property type="match status" value="1"/>
</dbReference>
<gene>
    <name evidence="10" type="ORF">DCC81_19720</name>
</gene>
<keyword evidence="11" id="KW-1185">Reference proteome</keyword>
<dbReference type="InterPro" id="IPR003594">
    <property type="entry name" value="HATPase_dom"/>
</dbReference>
<feature type="domain" description="Histidine kinase" evidence="9">
    <location>
        <begin position="385"/>
        <end position="602"/>
    </location>
</feature>
<evidence type="ECO:0000256" key="8">
    <source>
        <dbReference type="SAM" id="Phobius"/>
    </source>
</evidence>
<dbReference type="InterPro" id="IPR036890">
    <property type="entry name" value="HATPase_C_sf"/>
</dbReference>
<keyword evidence="4" id="KW-0808">Transferase</keyword>
<evidence type="ECO:0000313" key="11">
    <source>
        <dbReference type="Proteomes" id="UP000244450"/>
    </source>
</evidence>
<keyword evidence="8" id="KW-0472">Membrane</keyword>
<keyword evidence="6" id="KW-0902">Two-component regulatory system</keyword>
<evidence type="ECO:0000256" key="6">
    <source>
        <dbReference type="ARBA" id="ARBA00023012"/>
    </source>
</evidence>
<dbReference type="AlphaFoldDB" id="A0A2T7BC42"/>
<dbReference type="InterPro" id="IPR003661">
    <property type="entry name" value="HisK_dim/P_dom"/>
</dbReference>
<dbReference type="InterPro" id="IPR036097">
    <property type="entry name" value="HisK_dim/P_sf"/>
</dbReference>
<keyword evidence="5" id="KW-0418">Kinase</keyword>
<reference evidence="10 11" key="1">
    <citation type="submission" date="2018-04" db="EMBL/GenBank/DDBJ databases">
        <title>Chitinophaga fuyangensis sp. nov., isolated from soil in a chemical factory.</title>
        <authorList>
            <person name="Chen K."/>
        </authorList>
    </citation>
    <scope>NUCLEOTIDE SEQUENCE [LARGE SCALE GENOMIC DNA]</scope>
    <source>
        <strain evidence="10 11">LY-1</strain>
    </source>
</reference>
<dbReference type="InterPro" id="IPR005467">
    <property type="entry name" value="His_kinase_dom"/>
</dbReference>
<keyword evidence="7" id="KW-0175">Coiled coil</keyword>
<evidence type="ECO:0000256" key="2">
    <source>
        <dbReference type="ARBA" id="ARBA00012438"/>
    </source>
</evidence>
<feature type="transmembrane region" description="Helical" evidence="8">
    <location>
        <begin position="271"/>
        <end position="292"/>
    </location>
</feature>
<evidence type="ECO:0000313" key="10">
    <source>
        <dbReference type="EMBL" id="PUZ22664.1"/>
    </source>
</evidence>
<dbReference type="EC" id="2.7.13.3" evidence="2"/>
<evidence type="ECO:0000259" key="9">
    <source>
        <dbReference type="PROSITE" id="PS50109"/>
    </source>
</evidence>
<dbReference type="PROSITE" id="PS50109">
    <property type="entry name" value="HIS_KIN"/>
    <property type="match status" value="1"/>
</dbReference>
<dbReference type="Proteomes" id="UP000244450">
    <property type="component" value="Unassembled WGS sequence"/>
</dbReference>
<dbReference type="SMART" id="SM00388">
    <property type="entry name" value="HisKA"/>
    <property type="match status" value="1"/>
</dbReference>
<accession>A0A2T7BC42</accession>
<dbReference type="PANTHER" id="PTHR43711">
    <property type="entry name" value="TWO-COMPONENT HISTIDINE KINASE"/>
    <property type="match status" value="1"/>
</dbReference>
<dbReference type="CDD" id="cd00082">
    <property type="entry name" value="HisKA"/>
    <property type="match status" value="1"/>
</dbReference>
<evidence type="ECO:0000256" key="4">
    <source>
        <dbReference type="ARBA" id="ARBA00022679"/>
    </source>
</evidence>
<dbReference type="InterPro" id="IPR004358">
    <property type="entry name" value="Sig_transdc_His_kin-like_C"/>
</dbReference>
<dbReference type="EMBL" id="QCYK01000003">
    <property type="protein sequence ID" value="PUZ22664.1"/>
    <property type="molecule type" value="Genomic_DNA"/>
</dbReference>